<evidence type="ECO:0000256" key="4">
    <source>
        <dbReference type="ARBA" id="ARBA00022692"/>
    </source>
</evidence>
<feature type="transmembrane region" description="Helical" evidence="7">
    <location>
        <begin position="145"/>
        <end position="167"/>
    </location>
</feature>
<dbReference type="EMBL" id="MLJW01000002">
    <property type="protein sequence ID" value="OIR18813.1"/>
    <property type="molecule type" value="Genomic_DNA"/>
</dbReference>
<dbReference type="Gene3D" id="1.20.1250.20">
    <property type="entry name" value="MFS general substrate transporter like domains"/>
    <property type="match status" value="1"/>
</dbReference>
<feature type="transmembrane region" description="Helical" evidence="7">
    <location>
        <begin position="221"/>
        <end position="246"/>
    </location>
</feature>
<keyword evidence="2" id="KW-0813">Transport</keyword>
<proteinExistence type="predicted"/>
<feature type="transmembrane region" description="Helical" evidence="7">
    <location>
        <begin position="20"/>
        <end position="42"/>
    </location>
</feature>
<dbReference type="InterPro" id="IPR010290">
    <property type="entry name" value="TM_effector"/>
</dbReference>
<evidence type="ECO:0000256" key="7">
    <source>
        <dbReference type="SAM" id="Phobius"/>
    </source>
</evidence>
<comment type="caution">
    <text evidence="8">The sequence shown here is derived from an EMBL/GenBank/DDBJ whole genome shotgun (WGS) entry which is preliminary data.</text>
</comment>
<feature type="transmembrane region" description="Helical" evidence="7">
    <location>
        <begin position="81"/>
        <end position="99"/>
    </location>
</feature>
<feature type="transmembrane region" description="Helical" evidence="7">
    <location>
        <begin position="48"/>
        <end position="69"/>
    </location>
</feature>
<name>A0A1J5TR82_9ZZZZ</name>
<comment type="subcellular location">
    <subcellularLocation>
        <location evidence="1">Cell membrane</location>
        <topology evidence="1">Multi-pass membrane protein</topology>
    </subcellularLocation>
</comment>
<feature type="transmembrane region" description="Helical" evidence="7">
    <location>
        <begin position="105"/>
        <end position="124"/>
    </location>
</feature>
<keyword evidence="6 7" id="KW-0472">Membrane</keyword>
<organism evidence="8">
    <name type="scientific">mine drainage metagenome</name>
    <dbReference type="NCBI Taxonomy" id="410659"/>
    <lineage>
        <taxon>unclassified sequences</taxon>
        <taxon>metagenomes</taxon>
        <taxon>ecological metagenomes</taxon>
    </lineage>
</organism>
<accession>A0A1J5TR82</accession>
<keyword evidence="5 7" id="KW-1133">Transmembrane helix</keyword>
<feature type="transmembrane region" description="Helical" evidence="7">
    <location>
        <begin position="368"/>
        <end position="394"/>
    </location>
</feature>
<keyword evidence="3" id="KW-1003">Cell membrane</keyword>
<reference evidence="8" key="1">
    <citation type="submission" date="2016-10" db="EMBL/GenBank/DDBJ databases">
        <title>Sequence of Gallionella enrichment culture.</title>
        <authorList>
            <person name="Poehlein A."/>
            <person name="Muehling M."/>
            <person name="Daniel R."/>
        </authorList>
    </citation>
    <scope>NUCLEOTIDE SEQUENCE</scope>
</reference>
<feature type="transmembrane region" description="Helical" evidence="7">
    <location>
        <begin position="288"/>
        <end position="309"/>
    </location>
</feature>
<evidence type="ECO:0000256" key="3">
    <source>
        <dbReference type="ARBA" id="ARBA00022475"/>
    </source>
</evidence>
<protein>
    <submittedName>
        <fullName evidence="8">Enterobactin exporter EntS</fullName>
    </submittedName>
</protein>
<dbReference type="SUPFAM" id="SSF103473">
    <property type="entry name" value="MFS general substrate transporter"/>
    <property type="match status" value="1"/>
</dbReference>
<dbReference type="PANTHER" id="PTHR23513:SF9">
    <property type="entry name" value="ENTEROBACTIN EXPORTER ENTS"/>
    <property type="match status" value="1"/>
</dbReference>
<sequence length="408" mass="43347">MNKSAHAFQILAHRDFSYSLVSRFLAEFGLMMVSVAVGWQVYDLTHQPMALGIVGLMQFAPAFIMTLPGGLASDRFDRKNVLLFGYVLEMIVAATLFALTATHHLHVGLIYAVLTLVGVGRAFIAPASQSLVPFLVPQKDFVSAVAWASSSFQAAAIAGPAAGGLLYGLGPAYVYGISLACFVVAGILIACLKIQLKIHNPSAAGLSGLFSGVRFVLERKIILGAVSLDLFAVLFGGATALLPVYASDILKTGPWGLGILRSAPALGAGLMALWIAHRPIRRRAGLKLFICVTLFGLATIAFGVSRSFWGSLGLLVVLGAADMVSVVIRQTLVQINTPDEMRGRVSAVNMLFIGASNELGEFESGVTAAWFGVVRSVVIGGLGTLAVVGFWSWLFPDLRRMHDLDPKA</sequence>
<gene>
    <name evidence="8" type="primary">entS_1</name>
    <name evidence="8" type="ORF">GALL_11530</name>
</gene>
<feature type="transmembrane region" description="Helical" evidence="7">
    <location>
        <begin position="258"/>
        <end position="276"/>
    </location>
</feature>
<evidence type="ECO:0000256" key="2">
    <source>
        <dbReference type="ARBA" id="ARBA00022448"/>
    </source>
</evidence>
<dbReference type="Pfam" id="PF05977">
    <property type="entry name" value="MFS_3"/>
    <property type="match status" value="1"/>
</dbReference>
<dbReference type="PANTHER" id="PTHR23513">
    <property type="entry name" value="INTEGRAL MEMBRANE EFFLUX PROTEIN-RELATED"/>
    <property type="match status" value="1"/>
</dbReference>
<evidence type="ECO:0000256" key="1">
    <source>
        <dbReference type="ARBA" id="ARBA00004651"/>
    </source>
</evidence>
<dbReference type="AlphaFoldDB" id="A0A1J5TR82"/>
<evidence type="ECO:0000313" key="8">
    <source>
        <dbReference type="EMBL" id="OIR18813.1"/>
    </source>
</evidence>
<evidence type="ECO:0000256" key="5">
    <source>
        <dbReference type="ARBA" id="ARBA00022989"/>
    </source>
</evidence>
<feature type="transmembrane region" description="Helical" evidence="7">
    <location>
        <begin position="173"/>
        <end position="192"/>
    </location>
</feature>
<keyword evidence="4 7" id="KW-0812">Transmembrane</keyword>
<dbReference type="GO" id="GO:0005886">
    <property type="term" value="C:plasma membrane"/>
    <property type="evidence" value="ECO:0007669"/>
    <property type="project" value="UniProtKB-SubCell"/>
</dbReference>
<evidence type="ECO:0000256" key="6">
    <source>
        <dbReference type="ARBA" id="ARBA00023136"/>
    </source>
</evidence>
<dbReference type="InterPro" id="IPR036259">
    <property type="entry name" value="MFS_trans_sf"/>
</dbReference>
<dbReference type="CDD" id="cd06173">
    <property type="entry name" value="MFS_MefA_like"/>
    <property type="match status" value="1"/>
</dbReference>